<proteinExistence type="predicted"/>
<evidence type="ECO:0000313" key="2">
    <source>
        <dbReference type="Proteomes" id="UP001165960"/>
    </source>
</evidence>
<gene>
    <name evidence="1" type="primary">DGA1_33</name>
    <name evidence="1" type="ORF">DSO57_1026630</name>
</gene>
<reference evidence="1" key="1">
    <citation type="submission" date="2022-04" db="EMBL/GenBank/DDBJ databases">
        <title>Genome of the entomopathogenic fungus Entomophthora muscae.</title>
        <authorList>
            <person name="Elya C."/>
            <person name="Lovett B.R."/>
            <person name="Lee E."/>
            <person name="Macias A.M."/>
            <person name="Hajek A.E."/>
            <person name="De Bivort B.L."/>
            <person name="Kasson M.T."/>
            <person name="De Fine Licht H.H."/>
            <person name="Stajich J.E."/>
        </authorList>
    </citation>
    <scope>NUCLEOTIDE SEQUENCE</scope>
    <source>
        <strain evidence="1">Berkeley</strain>
    </source>
</reference>
<organism evidence="1 2">
    <name type="scientific">Entomophthora muscae</name>
    <dbReference type="NCBI Taxonomy" id="34485"/>
    <lineage>
        <taxon>Eukaryota</taxon>
        <taxon>Fungi</taxon>
        <taxon>Fungi incertae sedis</taxon>
        <taxon>Zoopagomycota</taxon>
        <taxon>Entomophthoromycotina</taxon>
        <taxon>Entomophthoromycetes</taxon>
        <taxon>Entomophthorales</taxon>
        <taxon>Entomophthoraceae</taxon>
        <taxon>Entomophthora</taxon>
    </lineage>
</organism>
<dbReference type="EC" id="2.3.1.22" evidence="1"/>
<comment type="caution">
    <text evidence="1">The sequence shown here is derived from an EMBL/GenBank/DDBJ whole genome shotgun (WGS) entry which is preliminary data.</text>
</comment>
<keyword evidence="1" id="KW-0808">Transferase</keyword>
<protein>
    <submittedName>
        <fullName evidence="1">Diacylglycerol O-acyltransferase 1</fullName>
        <ecNumber evidence="1">2.3.1.22</ecNumber>
    </submittedName>
</protein>
<sequence>MKKVFKGFPMPQFVPLRVPLKRRIEMLGIVFFFTLMLQSFALCGLMVWFRLWPFLVAYMVYICVDRSCEEGGRRVEWIRQLAVWRKVGEYFSMSIVREAELDPSKQYMFGYHPHGIIGNGAVVGFGTEALGFSKLFPGIQVCPLTLGVNFFIPFYRELALALGFCSVSKTSINSLFMKRKSCLIVVGGAEEALFAKPCSADLVLKKRMGFVAMAIKNGASLVPVYGFGENECFELYIPKPASIPHRLQQSMKKTFGFTIPLCHGRSIFTYNYGFLPKRHPITVVGK</sequence>
<keyword evidence="2" id="KW-1185">Reference proteome</keyword>
<dbReference type="EMBL" id="QTSX02003707">
    <property type="protein sequence ID" value="KAJ9068640.1"/>
    <property type="molecule type" value="Genomic_DNA"/>
</dbReference>
<evidence type="ECO:0000313" key="1">
    <source>
        <dbReference type="EMBL" id="KAJ9068640.1"/>
    </source>
</evidence>
<accession>A0ACC2T2A4</accession>
<name>A0ACC2T2A4_9FUNG</name>
<dbReference type="Proteomes" id="UP001165960">
    <property type="component" value="Unassembled WGS sequence"/>
</dbReference>
<keyword evidence="1" id="KW-0012">Acyltransferase</keyword>